<dbReference type="OrthoDB" id="1850874at2"/>
<organism evidence="1 2">
    <name type="scientific">Monoglobus pectinilyticus</name>
    <dbReference type="NCBI Taxonomy" id="1981510"/>
    <lineage>
        <taxon>Bacteria</taxon>
        <taxon>Bacillati</taxon>
        <taxon>Bacillota</taxon>
        <taxon>Clostridia</taxon>
        <taxon>Monoglobales</taxon>
        <taxon>Monoglobaceae</taxon>
        <taxon>Monoglobus</taxon>
    </lineage>
</organism>
<dbReference type="Proteomes" id="UP000235589">
    <property type="component" value="Chromosome"/>
</dbReference>
<reference evidence="1 2" key="1">
    <citation type="submission" date="2017-04" db="EMBL/GenBank/DDBJ databases">
        <title>Monoglobus pectinilyticus 14 draft genome.</title>
        <authorList>
            <person name="Kim C."/>
            <person name="Rosendale D.I."/>
            <person name="Kelly W.J."/>
            <person name="Tannock G.W."/>
            <person name="Patchett M.L."/>
            <person name="Jordens J.Z."/>
        </authorList>
    </citation>
    <scope>NUCLEOTIDE SEQUENCE [LARGE SCALE GENOMIC DNA]</scope>
    <source>
        <strain evidence="1 2">14</strain>
    </source>
</reference>
<dbReference type="Pfam" id="PF04883">
    <property type="entry name" value="HK97-gp10_like"/>
    <property type="match status" value="1"/>
</dbReference>
<dbReference type="KEGG" id="mpec:B9O19_00476"/>
<keyword evidence="2" id="KW-1185">Reference proteome</keyword>
<dbReference type="AlphaFoldDB" id="A0A2K9P1H3"/>
<dbReference type="EMBL" id="CP020991">
    <property type="protein sequence ID" value="AUO18659.1"/>
    <property type="molecule type" value="Genomic_DNA"/>
</dbReference>
<dbReference type="InterPro" id="IPR010064">
    <property type="entry name" value="HK97-gp10_tail"/>
</dbReference>
<accession>A0A2K9P1H3</accession>
<gene>
    <name evidence="1" type="ORF">B9O19_00476</name>
</gene>
<dbReference type="RefSeq" id="WP_102364946.1">
    <property type="nucleotide sequence ID" value="NZ_CP020991.1"/>
</dbReference>
<dbReference type="GeneID" id="98061900"/>
<evidence type="ECO:0000313" key="2">
    <source>
        <dbReference type="Proteomes" id="UP000235589"/>
    </source>
</evidence>
<sequence length="131" mass="15388">MIRCNFNDLKVFRNNLGKLTNTEYDRLAEECCNEIAARLLRMTKQNTPVDTGHLKRSWKMEAARKNGNVWCSVVYNTADYAMYVEYGHRTTNHKGWVTGRFMLTNAEKEIERIVPQLLEKRLLQKLGELFD</sequence>
<proteinExistence type="predicted"/>
<evidence type="ECO:0000313" key="1">
    <source>
        <dbReference type="EMBL" id="AUO18659.1"/>
    </source>
</evidence>
<name>A0A2K9P1H3_9FIRM</name>
<protein>
    <submittedName>
        <fullName evidence="1">Phage protein</fullName>
    </submittedName>
</protein>